<keyword evidence="2 5" id="KW-0238">DNA-binding</keyword>
<keyword evidence="6" id="KW-1185">Reference proteome</keyword>
<evidence type="ECO:0000256" key="1">
    <source>
        <dbReference type="ARBA" id="ARBA00023015"/>
    </source>
</evidence>
<dbReference type="STRING" id="425514.SAMN05443550_109183"/>
<dbReference type="EMBL" id="FNRA01000009">
    <property type="protein sequence ID" value="SEB06767.1"/>
    <property type="molecule type" value="Genomic_DNA"/>
</dbReference>
<dbReference type="InterPro" id="IPR009057">
    <property type="entry name" value="Homeodomain-like_sf"/>
</dbReference>
<dbReference type="InterPro" id="IPR018060">
    <property type="entry name" value="HTH_AraC"/>
</dbReference>
<dbReference type="GO" id="GO:0043565">
    <property type="term" value="F:sequence-specific DNA binding"/>
    <property type="evidence" value="ECO:0007669"/>
    <property type="project" value="InterPro"/>
</dbReference>
<dbReference type="GO" id="GO:0003700">
    <property type="term" value="F:DNA-binding transcription factor activity"/>
    <property type="evidence" value="ECO:0007669"/>
    <property type="project" value="InterPro"/>
</dbReference>
<gene>
    <name evidence="5" type="ORF">SAMN05443550_109183</name>
</gene>
<dbReference type="AlphaFoldDB" id="A0A1H4GBE5"/>
<dbReference type="RefSeq" id="WP_090558520.1">
    <property type="nucleotide sequence ID" value="NZ_FNRA01000009.1"/>
</dbReference>
<dbReference type="SMART" id="SM00342">
    <property type="entry name" value="HTH_ARAC"/>
    <property type="match status" value="1"/>
</dbReference>
<protein>
    <submittedName>
        <fullName evidence="5">AraC-type DNA-binding protein</fullName>
    </submittedName>
</protein>
<accession>A0A1H4GBE5</accession>
<dbReference type="SUPFAM" id="SSF46689">
    <property type="entry name" value="Homeodomain-like"/>
    <property type="match status" value="1"/>
</dbReference>
<dbReference type="PANTHER" id="PTHR43280:SF32">
    <property type="entry name" value="TRANSCRIPTIONAL REGULATORY PROTEIN"/>
    <property type="match status" value="1"/>
</dbReference>
<feature type="domain" description="HTH araC/xylS-type" evidence="4">
    <location>
        <begin position="204"/>
        <end position="284"/>
    </location>
</feature>
<dbReference type="PROSITE" id="PS01124">
    <property type="entry name" value="HTH_ARAC_FAMILY_2"/>
    <property type="match status" value="1"/>
</dbReference>
<dbReference type="PANTHER" id="PTHR43280">
    <property type="entry name" value="ARAC-FAMILY TRANSCRIPTIONAL REGULATOR"/>
    <property type="match status" value="1"/>
</dbReference>
<sequence length="289" mass="33201">MATTVVKKNAGQFRVADISEAKCTLESYNRRDFYKISLVTGGSPCSLRYGSLPEIIVDRPVLVCINPIVPYTWTVPETIKPAEGYFCVFNDEFLRASAQLSGVADRLFSIQESPVYFPDSLTEKFLTELYVRMRADADRDYVNKDDLFRSYLSLIFHKAIQMRSVETTADSHTPRVAAEFIRLLNRQFPLDLPLQTIALKKPADYANRIAVHINHLNMEVQKATGKSTTTHINERLFAEAKSLLSYTDYTVAEIAFGLGYEYQSYFNRFFRKHASITPSEYRKNFEKYK</sequence>
<evidence type="ECO:0000256" key="2">
    <source>
        <dbReference type="ARBA" id="ARBA00023125"/>
    </source>
</evidence>
<organism evidence="5 6">
    <name type="scientific">Pedobacter hartonius</name>
    <dbReference type="NCBI Taxonomy" id="425514"/>
    <lineage>
        <taxon>Bacteria</taxon>
        <taxon>Pseudomonadati</taxon>
        <taxon>Bacteroidota</taxon>
        <taxon>Sphingobacteriia</taxon>
        <taxon>Sphingobacteriales</taxon>
        <taxon>Sphingobacteriaceae</taxon>
        <taxon>Pedobacter</taxon>
    </lineage>
</organism>
<dbReference type="OrthoDB" id="629929at2"/>
<name>A0A1H4GBE5_9SPHI</name>
<dbReference type="Pfam" id="PF12833">
    <property type="entry name" value="HTH_18"/>
    <property type="match status" value="1"/>
</dbReference>
<keyword evidence="3" id="KW-0804">Transcription</keyword>
<proteinExistence type="predicted"/>
<dbReference type="Gene3D" id="1.10.10.60">
    <property type="entry name" value="Homeodomain-like"/>
    <property type="match status" value="1"/>
</dbReference>
<evidence type="ECO:0000313" key="5">
    <source>
        <dbReference type="EMBL" id="SEB06767.1"/>
    </source>
</evidence>
<evidence type="ECO:0000259" key="4">
    <source>
        <dbReference type="PROSITE" id="PS01124"/>
    </source>
</evidence>
<reference evidence="5 6" key="1">
    <citation type="submission" date="2016-10" db="EMBL/GenBank/DDBJ databases">
        <authorList>
            <person name="de Groot N.N."/>
        </authorList>
    </citation>
    <scope>NUCLEOTIDE SEQUENCE [LARGE SCALE GENOMIC DNA]</scope>
    <source>
        <strain evidence="5 6">DSM 19033</strain>
    </source>
</reference>
<keyword evidence="1" id="KW-0805">Transcription regulation</keyword>
<dbReference type="PRINTS" id="PR00032">
    <property type="entry name" value="HTHARAC"/>
</dbReference>
<evidence type="ECO:0000256" key="3">
    <source>
        <dbReference type="ARBA" id="ARBA00023163"/>
    </source>
</evidence>
<dbReference type="Proteomes" id="UP000198850">
    <property type="component" value="Unassembled WGS sequence"/>
</dbReference>
<evidence type="ECO:0000313" key="6">
    <source>
        <dbReference type="Proteomes" id="UP000198850"/>
    </source>
</evidence>
<dbReference type="InterPro" id="IPR020449">
    <property type="entry name" value="Tscrpt_reg_AraC-type_HTH"/>
</dbReference>